<dbReference type="Proteomes" id="UP000240811">
    <property type="component" value="Unassembled WGS sequence"/>
</dbReference>
<evidence type="ECO:0000256" key="2">
    <source>
        <dbReference type="ARBA" id="ARBA00022670"/>
    </source>
</evidence>
<evidence type="ECO:0000256" key="3">
    <source>
        <dbReference type="ARBA" id="ARBA00022723"/>
    </source>
</evidence>
<organism evidence="9 10">
    <name type="scientific">Candidatus Liberibacter europaeus</name>
    <dbReference type="NCBI Taxonomy" id="744859"/>
    <lineage>
        <taxon>Bacteria</taxon>
        <taxon>Pseudomonadati</taxon>
        <taxon>Pseudomonadota</taxon>
        <taxon>Alphaproteobacteria</taxon>
        <taxon>Hyphomicrobiales</taxon>
        <taxon>Rhizobiaceae</taxon>
        <taxon>Liberibacter</taxon>
    </lineage>
</organism>
<feature type="transmembrane region" description="Helical" evidence="7">
    <location>
        <begin position="36"/>
        <end position="56"/>
    </location>
</feature>
<dbReference type="AlphaFoldDB" id="A0A2T4VYB6"/>
<feature type="domain" description="M23ase beta-sheet core" evidence="8">
    <location>
        <begin position="510"/>
        <end position="605"/>
    </location>
</feature>
<keyword evidence="4" id="KW-0378">Hydrolase</keyword>
<evidence type="ECO:0000256" key="7">
    <source>
        <dbReference type="SAM" id="Phobius"/>
    </source>
</evidence>
<evidence type="ECO:0000313" key="10">
    <source>
        <dbReference type="Proteomes" id="UP000240811"/>
    </source>
</evidence>
<keyword evidence="5" id="KW-0862">Zinc</keyword>
<keyword evidence="7" id="KW-1133">Transmembrane helix</keyword>
<evidence type="ECO:0000256" key="5">
    <source>
        <dbReference type="ARBA" id="ARBA00022833"/>
    </source>
</evidence>
<protein>
    <submittedName>
        <fullName evidence="9">M23 family peptidase</fullName>
    </submittedName>
</protein>
<keyword evidence="2" id="KW-0645">Protease</keyword>
<keyword evidence="7" id="KW-0472">Membrane</keyword>
<evidence type="ECO:0000256" key="4">
    <source>
        <dbReference type="ARBA" id="ARBA00022801"/>
    </source>
</evidence>
<dbReference type="InterPro" id="IPR016047">
    <property type="entry name" value="M23ase_b-sheet_dom"/>
</dbReference>
<name>A0A2T4VYB6_9HYPH</name>
<keyword evidence="7" id="KW-0812">Transmembrane</keyword>
<gene>
    <name evidence="9" type="ORF">C4617_02920</name>
</gene>
<dbReference type="Gene3D" id="2.70.70.10">
    <property type="entry name" value="Glucose Permease (Domain IIA)"/>
    <property type="match status" value="1"/>
</dbReference>
<dbReference type="GO" id="GO:0046872">
    <property type="term" value="F:metal ion binding"/>
    <property type="evidence" value="ECO:0007669"/>
    <property type="project" value="UniProtKB-KW"/>
</dbReference>
<dbReference type="PANTHER" id="PTHR21666:SF288">
    <property type="entry name" value="CELL DIVISION PROTEIN YTFB"/>
    <property type="match status" value="1"/>
</dbReference>
<sequence>MHPQNILNKRFSKLSFGDTPPILGNELNKNDVSIKWLSSTFLAGITSGILMGVALLSASDGRQKVAIFAKTCNKIYTDLNDNLPSIRRKRLSRQNKMSKISEKTIIDVPTIIKEHNKDIIKKIPFIYAKMPFSTQYQKTKDYPKFDLLKIFSSGKSESASHMLMDTMNNIDTLYGTESELEITIQKSNFPTDIINSKTDITANDNTIRKAIINQILLAKNTKNQSFTLYYADSKPLHAERNTTTMSAPAAKIIEENQTFTVPQISGNEPPEFADDIIPIKRNITIFEAMTKAGYSNSDSHIIAKSLKEKLHTDNLKKNDILRIGILQKNENIKIVRASVYNNTEHILTIALDDKDDFILGTEPVKININNHLNTTQISEKLPNIYDGIWRASLFYGMNKNLVQLVIKLLTSSVDLQANLKSTDFIETFFSADPIDSKNKNDYELLYVNAHFGDNTIRLYRFQNPTDGSVEYFNENGKSARPFLLRTPVPSGRMTSGFGIRHHPILGYTRVHTGVDWAAPRGTPIIAVSDGIVEKSGWAGGYGRQTIIRHRNGFVSSYNHQDGIAKNVKTGVTVKQGQVIGWVGTTGLSTGPHLHYELIVNGIKVDSMKIRIPEGYSLEGEMLNRFIIEKRRINSLLINEERSKKI</sequence>
<evidence type="ECO:0000259" key="8">
    <source>
        <dbReference type="Pfam" id="PF01551"/>
    </source>
</evidence>
<comment type="cofactor">
    <cofactor evidence="1">
        <name>Zn(2+)</name>
        <dbReference type="ChEBI" id="CHEBI:29105"/>
    </cofactor>
</comment>
<dbReference type="Gene3D" id="3.10.450.350">
    <property type="match status" value="1"/>
</dbReference>
<reference evidence="10" key="1">
    <citation type="submission" date="2018-02" db="EMBL/GenBank/DDBJ databases">
        <title>Genome sequence of Candidatus Liberibacter europaeus.</title>
        <authorList>
            <person name="Frampton R.A."/>
            <person name="Thompson S.M."/>
            <person name="David C."/>
            <person name="Addison S.M."/>
            <person name="Smith G.R."/>
        </authorList>
    </citation>
    <scope>NUCLEOTIDE SEQUENCE [LARGE SCALE GENOMIC DNA]</scope>
</reference>
<proteinExistence type="predicted"/>
<dbReference type="CDD" id="cd12797">
    <property type="entry name" value="M23_peptidase"/>
    <property type="match status" value="1"/>
</dbReference>
<dbReference type="PANTHER" id="PTHR21666">
    <property type="entry name" value="PEPTIDASE-RELATED"/>
    <property type="match status" value="1"/>
</dbReference>
<accession>A0A2T4VYB6</accession>
<dbReference type="InterPro" id="IPR050570">
    <property type="entry name" value="Cell_wall_metabolism_enzyme"/>
</dbReference>
<dbReference type="GO" id="GO:0006508">
    <property type="term" value="P:proteolysis"/>
    <property type="evidence" value="ECO:0007669"/>
    <property type="project" value="UniProtKB-KW"/>
</dbReference>
<evidence type="ECO:0000313" key="9">
    <source>
        <dbReference type="EMBL" id="PTL86772.1"/>
    </source>
</evidence>
<evidence type="ECO:0000256" key="6">
    <source>
        <dbReference type="ARBA" id="ARBA00023049"/>
    </source>
</evidence>
<comment type="caution">
    <text evidence="9">The sequence shown here is derived from an EMBL/GenBank/DDBJ whole genome shotgun (WGS) entry which is preliminary data.</text>
</comment>
<evidence type="ECO:0000256" key="1">
    <source>
        <dbReference type="ARBA" id="ARBA00001947"/>
    </source>
</evidence>
<dbReference type="SUPFAM" id="SSF51261">
    <property type="entry name" value="Duplicated hybrid motif"/>
    <property type="match status" value="1"/>
</dbReference>
<dbReference type="GO" id="GO:0004222">
    <property type="term" value="F:metalloendopeptidase activity"/>
    <property type="evidence" value="ECO:0007669"/>
    <property type="project" value="TreeGrafter"/>
</dbReference>
<dbReference type="InterPro" id="IPR011055">
    <property type="entry name" value="Dup_hybrid_motif"/>
</dbReference>
<keyword evidence="3" id="KW-0479">Metal-binding</keyword>
<dbReference type="EMBL" id="PSQJ01000002">
    <property type="protein sequence ID" value="PTL86772.1"/>
    <property type="molecule type" value="Genomic_DNA"/>
</dbReference>
<keyword evidence="6" id="KW-0482">Metalloprotease</keyword>
<dbReference type="Pfam" id="PF01551">
    <property type="entry name" value="Peptidase_M23"/>
    <property type="match status" value="1"/>
</dbReference>